<dbReference type="GO" id="GO:0008270">
    <property type="term" value="F:zinc ion binding"/>
    <property type="evidence" value="ECO:0007669"/>
    <property type="project" value="UniProtKB-KW"/>
</dbReference>
<evidence type="ECO:0000259" key="5">
    <source>
        <dbReference type="PROSITE" id="PS50089"/>
    </source>
</evidence>
<dbReference type="Pfam" id="PF13445">
    <property type="entry name" value="zf-RING_UBOX"/>
    <property type="match status" value="1"/>
</dbReference>
<dbReference type="PANTHER" id="PTHR25462">
    <property type="entry name" value="BONUS, ISOFORM C-RELATED"/>
    <property type="match status" value="1"/>
</dbReference>
<proteinExistence type="predicted"/>
<dbReference type="PROSITE" id="PS50089">
    <property type="entry name" value="ZF_RING_2"/>
    <property type="match status" value="1"/>
</dbReference>
<dbReference type="PROSITE" id="PS00518">
    <property type="entry name" value="ZF_RING_1"/>
    <property type="match status" value="1"/>
</dbReference>
<dbReference type="EMBL" id="VSWD01000007">
    <property type="protein sequence ID" value="KAK3097649.1"/>
    <property type="molecule type" value="Genomic_DNA"/>
</dbReference>
<accession>A0AA89BX32</accession>
<name>A0AA89BX32_PINIB</name>
<dbReference type="GO" id="GO:0061630">
    <property type="term" value="F:ubiquitin protein ligase activity"/>
    <property type="evidence" value="ECO:0007669"/>
    <property type="project" value="TreeGrafter"/>
</dbReference>
<dbReference type="InterPro" id="IPR017907">
    <property type="entry name" value="Znf_RING_CS"/>
</dbReference>
<evidence type="ECO:0000256" key="2">
    <source>
        <dbReference type="ARBA" id="ARBA00022771"/>
    </source>
</evidence>
<keyword evidence="8" id="KW-1185">Reference proteome</keyword>
<evidence type="ECO:0000313" key="7">
    <source>
        <dbReference type="EMBL" id="KAK3097649.1"/>
    </source>
</evidence>
<evidence type="ECO:0000256" key="4">
    <source>
        <dbReference type="PROSITE-ProRule" id="PRU00024"/>
    </source>
</evidence>
<evidence type="ECO:0000256" key="1">
    <source>
        <dbReference type="ARBA" id="ARBA00022723"/>
    </source>
</evidence>
<feature type="domain" description="B box-type" evidence="6">
    <location>
        <begin position="107"/>
        <end position="153"/>
    </location>
</feature>
<dbReference type="PANTHER" id="PTHR25462:SF296">
    <property type="entry name" value="MEIOTIC P26, ISOFORM F"/>
    <property type="match status" value="1"/>
</dbReference>
<dbReference type="SMART" id="SM00184">
    <property type="entry name" value="RING"/>
    <property type="match status" value="1"/>
</dbReference>
<feature type="domain" description="RING-type" evidence="5">
    <location>
        <begin position="30"/>
        <end position="69"/>
    </location>
</feature>
<organism evidence="7 8">
    <name type="scientific">Pinctada imbricata</name>
    <name type="common">Atlantic pearl-oyster</name>
    <name type="synonym">Pinctada martensii</name>
    <dbReference type="NCBI Taxonomy" id="66713"/>
    <lineage>
        <taxon>Eukaryota</taxon>
        <taxon>Metazoa</taxon>
        <taxon>Spiralia</taxon>
        <taxon>Lophotrochozoa</taxon>
        <taxon>Mollusca</taxon>
        <taxon>Bivalvia</taxon>
        <taxon>Autobranchia</taxon>
        <taxon>Pteriomorphia</taxon>
        <taxon>Pterioida</taxon>
        <taxon>Pterioidea</taxon>
        <taxon>Pteriidae</taxon>
        <taxon>Pinctada</taxon>
    </lineage>
</organism>
<reference evidence="7" key="1">
    <citation type="submission" date="2019-08" db="EMBL/GenBank/DDBJ databases">
        <title>The improved chromosome-level genome for the pearl oyster Pinctada fucata martensii using PacBio sequencing and Hi-C.</title>
        <authorList>
            <person name="Zheng Z."/>
        </authorList>
    </citation>
    <scope>NUCLEOTIDE SEQUENCE</scope>
    <source>
        <strain evidence="7">ZZ-2019</strain>
        <tissue evidence="7">Adductor muscle</tissue>
    </source>
</reference>
<protein>
    <submittedName>
        <fullName evidence="7">Uncharacterized protein</fullName>
    </submittedName>
</protein>
<gene>
    <name evidence="7" type="ORF">FSP39_011725</name>
</gene>
<dbReference type="Proteomes" id="UP001186944">
    <property type="component" value="Unassembled WGS sequence"/>
</dbReference>
<comment type="caution">
    <text evidence="7">The sequence shown here is derived from an EMBL/GenBank/DDBJ whole genome shotgun (WGS) entry which is preliminary data.</text>
</comment>
<feature type="domain" description="B box-type" evidence="6">
    <location>
        <begin position="165"/>
        <end position="208"/>
    </location>
</feature>
<dbReference type="Gene3D" id="3.30.160.60">
    <property type="entry name" value="Classic Zinc Finger"/>
    <property type="match status" value="1"/>
</dbReference>
<dbReference type="Gene3D" id="3.30.40.10">
    <property type="entry name" value="Zinc/RING finger domain, C3HC4 (zinc finger)"/>
    <property type="match status" value="1"/>
</dbReference>
<dbReference type="InterPro" id="IPR013083">
    <property type="entry name" value="Znf_RING/FYVE/PHD"/>
</dbReference>
<dbReference type="PROSITE" id="PS50119">
    <property type="entry name" value="ZF_BBOX"/>
    <property type="match status" value="2"/>
</dbReference>
<keyword evidence="3" id="KW-0862">Zinc</keyword>
<keyword evidence="2 4" id="KW-0863">Zinc-finger</keyword>
<dbReference type="InterPro" id="IPR027370">
    <property type="entry name" value="Znf-RING_euk"/>
</dbReference>
<sequence>MTHKLKLFFIFADNQQSVFVGQQIKRIINCPKCKKLFHKPRNLPCGHTFCHPCIVNLLHINEKTCPTCKECVTLRKEQDVEKLSINTLISDLINMNKKYEFWQINNASNNPCDMCSKPESLNFCIDCLKYMCSTCSASHSKWPALKTHFILEVNTENEPIIELRKKKPQCNKHGNEVVSFCVNCDHGVCEECKSSCPKDHLFEDLHSHCKDLRKVISQHIRKSSIKIEHYSKCVERYEKKEQEMIQEREIALEEVGSLMNAIHRLLDQKAESMRSSIHEKHNRMNQRLHSEKQIILEEKIKLLSRIEYLQFLYEYGSDAHIVTEYEESQASLVDTGVQPNIDILDTFVIEFKKIRLLRKLY</sequence>
<dbReference type="InterPro" id="IPR047153">
    <property type="entry name" value="TRIM45/56/19-like"/>
</dbReference>
<evidence type="ECO:0000313" key="8">
    <source>
        <dbReference type="Proteomes" id="UP001186944"/>
    </source>
</evidence>
<dbReference type="AlphaFoldDB" id="A0AA89BX32"/>
<dbReference type="SUPFAM" id="SSF57850">
    <property type="entry name" value="RING/U-box"/>
    <property type="match status" value="1"/>
</dbReference>
<keyword evidence="1" id="KW-0479">Metal-binding</keyword>
<dbReference type="CDD" id="cd16449">
    <property type="entry name" value="RING-HC"/>
    <property type="match status" value="1"/>
</dbReference>
<evidence type="ECO:0000259" key="6">
    <source>
        <dbReference type="PROSITE" id="PS50119"/>
    </source>
</evidence>
<evidence type="ECO:0000256" key="3">
    <source>
        <dbReference type="ARBA" id="ARBA00022833"/>
    </source>
</evidence>
<dbReference type="CDD" id="cd19757">
    <property type="entry name" value="Bbox1"/>
    <property type="match status" value="1"/>
</dbReference>
<dbReference type="InterPro" id="IPR000315">
    <property type="entry name" value="Znf_B-box"/>
</dbReference>
<dbReference type="InterPro" id="IPR001841">
    <property type="entry name" value="Znf_RING"/>
</dbReference>